<feature type="region of interest" description="Disordered" evidence="1">
    <location>
        <begin position="1"/>
        <end position="21"/>
    </location>
</feature>
<reference evidence="3 4" key="1">
    <citation type="journal article" date="2018" name="J. Microbiol.">
        <title>Leifsonia flava sp. nov., a novel actinobacterium isolated from the rhizosphere of Aquilegia viridiflora.</title>
        <authorList>
            <person name="Cai Y."/>
            <person name="Tao W.Z."/>
            <person name="Ma Y.J."/>
            <person name="Cheng J."/>
            <person name="Zhang M.Y."/>
            <person name="Zhang Y.X."/>
        </authorList>
    </citation>
    <scope>NUCLEOTIDE SEQUENCE [LARGE SCALE GENOMIC DNA]</scope>
    <source>
        <strain evidence="3 4">SYP-B2174</strain>
    </source>
</reference>
<feature type="transmembrane region" description="Helical" evidence="2">
    <location>
        <begin position="24"/>
        <end position="42"/>
    </location>
</feature>
<dbReference type="Proteomes" id="UP000298127">
    <property type="component" value="Unassembled WGS sequence"/>
</dbReference>
<dbReference type="RefSeq" id="WP_135121447.1">
    <property type="nucleotide sequence ID" value="NZ_SPQZ01000007.1"/>
</dbReference>
<name>A0A4Y9QVB3_9MICO</name>
<sequence>MTASDDLNAAPTVRSDSDGTRPRTPLWLAVTLAVLFGLFYAYDVFEALGNLIGISDFANQLDASINGFGWVLLVLGLVLPLVLFAIAFSLGRNRGPLAQIAFYAVGLGLSAVLSLDIIAAFARWIPIG</sequence>
<keyword evidence="2" id="KW-1133">Transmembrane helix</keyword>
<organism evidence="3 4">
    <name type="scientific">Orlajensenia leifsoniae</name>
    <dbReference type="NCBI Taxonomy" id="2561933"/>
    <lineage>
        <taxon>Bacteria</taxon>
        <taxon>Bacillati</taxon>
        <taxon>Actinomycetota</taxon>
        <taxon>Actinomycetes</taxon>
        <taxon>Micrococcales</taxon>
        <taxon>Microbacteriaceae</taxon>
        <taxon>Orlajensenia</taxon>
    </lineage>
</organism>
<evidence type="ECO:0000256" key="1">
    <source>
        <dbReference type="SAM" id="MobiDB-lite"/>
    </source>
</evidence>
<feature type="transmembrane region" description="Helical" evidence="2">
    <location>
        <begin position="100"/>
        <end position="125"/>
    </location>
</feature>
<accession>A0A4Y9QVB3</accession>
<evidence type="ECO:0000256" key="2">
    <source>
        <dbReference type="SAM" id="Phobius"/>
    </source>
</evidence>
<dbReference type="AlphaFoldDB" id="A0A4Y9QVB3"/>
<keyword evidence="4" id="KW-1185">Reference proteome</keyword>
<proteinExistence type="predicted"/>
<comment type="caution">
    <text evidence="3">The sequence shown here is derived from an EMBL/GenBank/DDBJ whole genome shotgun (WGS) entry which is preliminary data.</text>
</comment>
<evidence type="ECO:0000313" key="3">
    <source>
        <dbReference type="EMBL" id="TFV95133.1"/>
    </source>
</evidence>
<evidence type="ECO:0000313" key="4">
    <source>
        <dbReference type="Proteomes" id="UP000298127"/>
    </source>
</evidence>
<feature type="transmembrane region" description="Helical" evidence="2">
    <location>
        <begin position="67"/>
        <end position="88"/>
    </location>
</feature>
<keyword evidence="2" id="KW-0812">Transmembrane</keyword>
<gene>
    <name evidence="3" type="ORF">E4M00_15830</name>
</gene>
<dbReference type="EMBL" id="SPQZ01000007">
    <property type="protein sequence ID" value="TFV95133.1"/>
    <property type="molecule type" value="Genomic_DNA"/>
</dbReference>
<keyword evidence="2" id="KW-0472">Membrane</keyword>
<protein>
    <submittedName>
        <fullName evidence="3">Bacitracin resistance protein</fullName>
    </submittedName>
</protein>